<accession>A0A9N9NPB3</accession>
<organism evidence="2 3">
    <name type="scientific">Funneliformis caledonium</name>
    <dbReference type="NCBI Taxonomy" id="1117310"/>
    <lineage>
        <taxon>Eukaryota</taxon>
        <taxon>Fungi</taxon>
        <taxon>Fungi incertae sedis</taxon>
        <taxon>Mucoromycota</taxon>
        <taxon>Glomeromycotina</taxon>
        <taxon>Glomeromycetes</taxon>
        <taxon>Glomerales</taxon>
        <taxon>Glomeraceae</taxon>
        <taxon>Funneliformis</taxon>
    </lineage>
</organism>
<evidence type="ECO:0000313" key="3">
    <source>
        <dbReference type="Proteomes" id="UP000789570"/>
    </source>
</evidence>
<reference evidence="2" key="1">
    <citation type="submission" date="2021-06" db="EMBL/GenBank/DDBJ databases">
        <authorList>
            <person name="Kallberg Y."/>
            <person name="Tangrot J."/>
            <person name="Rosling A."/>
        </authorList>
    </citation>
    <scope>NUCLEOTIDE SEQUENCE</scope>
    <source>
        <strain evidence="2">UK204</strain>
    </source>
</reference>
<evidence type="ECO:0000256" key="1">
    <source>
        <dbReference type="SAM" id="MobiDB-lite"/>
    </source>
</evidence>
<evidence type="ECO:0000313" key="2">
    <source>
        <dbReference type="EMBL" id="CAG8751320.1"/>
    </source>
</evidence>
<feature type="non-terminal residue" evidence="2">
    <location>
        <position position="1"/>
    </location>
</feature>
<feature type="region of interest" description="Disordered" evidence="1">
    <location>
        <begin position="1"/>
        <end position="63"/>
    </location>
</feature>
<comment type="caution">
    <text evidence="2">The sequence shown here is derived from an EMBL/GenBank/DDBJ whole genome shotgun (WGS) entry which is preliminary data.</text>
</comment>
<keyword evidence="3" id="KW-1185">Reference proteome</keyword>
<dbReference type="EMBL" id="CAJVPQ010018527">
    <property type="protein sequence ID" value="CAG8751320.1"/>
    <property type="molecule type" value="Genomic_DNA"/>
</dbReference>
<dbReference type="Proteomes" id="UP000789570">
    <property type="component" value="Unassembled WGS sequence"/>
</dbReference>
<proteinExistence type="predicted"/>
<gene>
    <name evidence="2" type="ORF">FCALED_LOCUS16333</name>
</gene>
<protein>
    <submittedName>
        <fullName evidence="2">6167_t:CDS:1</fullName>
    </submittedName>
</protein>
<dbReference type="AlphaFoldDB" id="A0A9N9NPB3"/>
<sequence length="105" mass="11634">KPGNINRKGEETLTVPANEDDYNDQTGGSQKRVHDPMTLCPWDGVANEDDYNDQTGGSQKRVHDPMTLCPWDGVGELSGLASQAWKHQSQRGGKFNCLSKNSIFR</sequence>
<name>A0A9N9NPB3_9GLOM</name>